<dbReference type="PANTHER" id="PTHR11800:SF13">
    <property type="entry name" value="DNA-DIRECTED RNA POLYMERASES I AND III SUBUNIT RPAC1"/>
    <property type="match status" value="1"/>
</dbReference>
<dbReference type="EMBL" id="LHPG02000022">
    <property type="protein sequence ID" value="PRW20687.1"/>
    <property type="molecule type" value="Genomic_DNA"/>
</dbReference>
<keyword evidence="5" id="KW-0539">Nucleus</keyword>
<feature type="compositionally biased region" description="Low complexity" evidence="8">
    <location>
        <begin position="14"/>
        <end position="31"/>
    </location>
</feature>
<keyword evidence="11" id="KW-1185">Reference proteome</keyword>
<name>A0A2P6TDH8_CHLSO</name>
<dbReference type="AlphaFoldDB" id="A0A2P6TDH8"/>
<comment type="caution">
    <text evidence="10">The sequence shown here is derived from an EMBL/GenBank/DDBJ whole genome shotgun (WGS) entry which is preliminary data.</text>
</comment>
<dbReference type="GO" id="GO:0005736">
    <property type="term" value="C:RNA polymerase I complex"/>
    <property type="evidence" value="ECO:0007669"/>
    <property type="project" value="TreeGrafter"/>
</dbReference>
<dbReference type="InterPro" id="IPR036643">
    <property type="entry name" value="RNApol_insert_sf"/>
</dbReference>
<dbReference type="InterPro" id="IPR036603">
    <property type="entry name" value="RBP11-like"/>
</dbReference>
<keyword evidence="4" id="KW-0804">Transcription</keyword>
<evidence type="ECO:0000313" key="11">
    <source>
        <dbReference type="Proteomes" id="UP000239899"/>
    </source>
</evidence>
<protein>
    <recommendedName>
        <fullName evidence="2">DNA-directed RNA polymerases I and III subunit RPAC1</fullName>
    </recommendedName>
    <alternativeName>
        <fullName evidence="7">Plastid-encoded RNA polymerase subunit alpha</fullName>
    </alternativeName>
</protein>
<comment type="subcellular location">
    <subcellularLocation>
        <location evidence="1">Nucleus</location>
    </subcellularLocation>
</comment>
<proteinExistence type="inferred from homology"/>
<feature type="domain" description="DNA-directed RNA polymerase RpoA/D/Rpb3-type" evidence="9">
    <location>
        <begin position="98"/>
        <end position="382"/>
    </location>
</feature>
<evidence type="ECO:0000313" key="10">
    <source>
        <dbReference type="EMBL" id="PRW20687.1"/>
    </source>
</evidence>
<dbReference type="SUPFAM" id="SSF56553">
    <property type="entry name" value="Insert subdomain of RNA polymerase alpha subunit"/>
    <property type="match status" value="1"/>
</dbReference>
<dbReference type="Gene3D" id="3.30.1360.10">
    <property type="entry name" value="RNA polymerase, RBP11-like subunit"/>
    <property type="match status" value="1"/>
</dbReference>
<sequence>MGRTKKAGKKEEPAAAAAGAAAGGAAADDGPSTSYDASLPATLEEQRTRIICKPDRNLHTTSTIAASQWASLGVDAAFDLARFKRGFDISITSYEGDDMEFEMKGVSCAVANSLRRIMISETPTMAIEHVFIVNNTSVIQDEVLSHRLGLIPLKVDPRLFQYKSKEDAPSEQNTIVLKLKVECRRLPNGALENDKVYSSALQWLPEGSEMPDETSCRFASSQAALVPDGVRPVHDDILIAKLRPGQAIELECHCIKGVGDEHAKWSPVATTWYRLMPEVVLLQQPRGQVAEELAEQLPGLLHLSGSGDKATVVVGDVRKHDKLLEKVRRLSGEERYAPYIQLRKIKDHFIFTIESTGAWRPHELFNYAVQMMVSKCDKVLEGLQVFPNRSF</sequence>
<dbReference type="GO" id="GO:0046983">
    <property type="term" value="F:protein dimerization activity"/>
    <property type="evidence" value="ECO:0007669"/>
    <property type="project" value="InterPro"/>
</dbReference>
<keyword evidence="3 10" id="KW-0240">DNA-directed RNA polymerase</keyword>
<evidence type="ECO:0000256" key="7">
    <source>
        <dbReference type="ARBA" id="ARBA00031776"/>
    </source>
</evidence>
<dbReference type="InterPro" id="IPR011262">
    <property type="entry name" value="DNA-dir_RNA_pol_insert"/>
</dbReference>
<evidence type="ECO:0000256" key="2">
    <source>
        <dbReference type="ARBA" id="ARBA00022083"/>
    </source>
</evidence>
<dbReference type="CDD" id="cd07032">
    <property type="entry name" value="RNAP_I_II_AC40"/>
    <property type="match status" value="1"/>
</dbReference>
<dbReference type="GO" id="GO:0006351">
    <property type="term" value="P:DNA-templated transcription"/>
    <property type="evidence" value="ECO:0007669"/>
    <property type="project" value="InterPro"/>
</dbReference>
<evidence type="ECO:0000256" key="5">
    <source>
        <dbReference type="ARBA" id="ARBA00023242"/>
    </source>
</evidence>
<dbReference type="SUPFAM" id="SSF55257">
    <property type="entry name" value="RBP11-like subunits of RNA polymerase"/>
    <property type="match status" value="1"/>
</dbReference>
<dbReference type="Pfam" id="PF01193">
    <property type="entry name" value="RNA_pol_L"/>
    <property type="match status" value="1"/>
</dbReference>
<evidence type="ECO:0000256" key="1">
    <source>
        <dbReference type="ARBA" id="ARBA00004123"/>
    </source>
</evidence>
<dbReference type="InterPro" id="IPR001514">
    <property type="entry name" value="DNA-dir_RNA_pol_30-40kDasu_CS"/>
</dbReference>
<reference evidence="10 11" key="1">
    <citation type="journal article" date="2018" name="Plant J.">
        <title>Genome sequences of Chlorella sorokiniana UTEX 1602 and Micractinium conductrix SAG 241.80: implications to maltose excretion by a green alga.</title>
        <authorList>
            <person name="Arriola M.B."/>
            <person name="Velmurugan N."/>
            <person name="Zhang Y."/>
            <person name="Plunkett M.H."/>
            <person name="Hondzo H."/>
            <person name="Barney B.M."/>
        </authorList>
    </citation>
    <scope>NUCLEOTIDE SEQUENCE [LARGE SCALE GENOMIC DNA]</scope>
    <source>
        <strain evidence="11">UTEX 1602</strain>
    </source>
</reference>
<dbReference type="GO" id="GO:0005666">
    <property type="term" value="C:RNA polymerase III complex"/>
    <property type="evidence" value="ECO:0007669"/>
    <property type="project" value="TreeGrafter"/>
</dbReference>
<dbReference type="InterPro" id="IPR011263">
    <property type="entry name" value="DNA-dir_RNA_pol_RpoA/D/Rpb3"/>
</dbReference>
<dbReference type="Pfam" id="PF01000">
    <property type="entry name" value="RNA_pol_A_bac"/>
    <property type="match status" value="1"/>
</dbReference>
<dbReference type="PANTHER" id="PTHR11800">
    <property type="entry name" value="DNA-DIRECTED RNA POLYMERASE"/>
    <property type="match status" value="1"/>
</dbReference>
<dbReference type="GO" id="GO:0003899">
    <property type="term" value="F:DNA-directed RNA polymerase activity"/>
    <property type="evidence" value="ECO:0007669"/>
    <property type="project" value="InterPro"/>
</dbReference>
<feature type="region of interest" description="Disordered" evidence="8">
    <location>
        <begin position="1"/>
        <end position="37"/>
    </location>
</feature>
<dbReference type="InterPro" id="IPR022842">
    <property type="entry name" value="RNAP_Rpo3/Rpb3/RPAC1"/>
</dbReference>
<dbReference type="Proteomes" id="UP000239899">
    <property type="component" value="Unassembled WGS sequence"/>
</dbReference>
<dbReference type="STRING" id="3076.A0A2P6TDH8"/>
<evidence type="ECO:0000256" key="6">
    <source>
        <dbReference type="ARBA" id="ARBA00025804"/>
    </source>
</evidence>
<accession>A0A2P6TDH8</accession>
<evidence type="ECO:0000256" key="3">
    <source>
        <dbReference type="ARBA" id="ARBA00022478"/>
    </source>
</evidence>
<comment type="similarity">
    <text evidence="6">Belongs to the archaeal Rpo3/eukaryotic RPB3 RNA polymerase subunit family.</text>
</comment>
<dbReference type="HAMAP" id="MF_00320">
    <property type="entry name" value="RNApol_arch_Rpo3"/>
    <property type="match status" value="1"/>
</dbReference>
<dbReference type="Gene3D" id="2.170.120.12">
    <property type="entry name" value="DNA-directed RNA polymerase, insert domain"/>
    <property type="match status" value="1"/>
</dbReference>
<organism evidence="10 11">
    <name type="scientific">Chlorella sorokiniana</name>
    <name type="common">Freshwater green alga</name>
    <dbReference type="NCBI Taxonomy" id="3076"/>
    <lineage>
        <taxon>Eukaryota</taxon>
        <taxon>Viridiplantae</taxon>
        <taxon>Chlorophyta</taxon>
        <taxon>core chlorophytes</taxon>
        <taxon>Trebouxiophyceae</taxon>
        <taxon>Chlorellales</taxon>
        <taxon>Chlorellaceae</taxon>
        <taxon>Chlorella clade</taxon>
        <taxon>Chlorella</taxon>
    </lineage>
</organism>
<evidence type="ECO:0000256" key="4">
    <source>
        <dbReference type="ARBA" id="ARBA00023163"/>
    </source>
</evidence>
<dbReference type="SMART" id="SM00662">
    <property type="entry name" value="RPOLD"/>
    <property type="match status" value="1"/>
</dbReference>
<evidence type="ECO:0000259" key="9">
    <source>
        <dbReference type="SMART" id="SM00662"/>
    </source>
</evidence>
<dbReference type="PROSITE" id="PS00446">
    <property type="entry name" value="RNA_POL_D_30KD"/>
    <property type="match status" value="1"/>
</dbReference>
<dbReference type="GO" id="GO:0003677">
    <property type="term" value="F:DNA binding"/>
    <property type="evidence" value="ECO:0007669"/>
    <property type="project" value="InterPro"/>
</dbReference>
<dbReference type="InterPro" id="IPR050518">
    <property type="entry name" value="Rpo3/RPB3_RNA_Pol_subunit"/>
</dbReference>
<dbReference type="InterPro" id="IPR033901">
    <property type="entry name" value="RNAPI/III_AC40"/>
</dbReference>
<dbReference type="OrthoDB" id="270173at2759"/>
<evidence type="ECO:0000256" key="8">
    <source>
        <dbReference type="SAM" id="MobiDB-lite"/>
    </source>
</evidence>
<gene>
    <name evidence="10" type="ORF">C2E21_8739</name>
</gene>